<dbReference type="OrthoDB" id="8746914at2"/>
<name>A0A1M7J2W4_9BURK</name>
<proteinExistence type="predicted"/>
<evidence type="ECO:0000313" key="2">
    <source>
        <dbReference type="Proteomes" id="UP000184339"/>
    </source>
</evidence>
<dbReference type="RefSeq" id="WP_072781319.1">
    <property type="nucleotide sequence ID" value="NZ_FRCX01000001.1"/>
</dbReference>
<keyword evidence="2" id="KW-1185">Reference proteome</keyword>
<dbReference type="STRING" id="551987.SAMN05192549_101675"/>
<evidence type="ECO:0000313" key="1">
    <source>
        <dbReference type="EMBL" id="SHM47326.1"/>
    </source>
</evidence>
<dbReference type="EMBL" id="FRCX01000001">
    <property type="protein sequence ID" value="SHM47326.1"/>
    <property type="molecule type" value="Genomic_DNA"/>
</dbReference>
<dbReference type="AlphaFoldDB" id="A0A1M7J2W4"/>
<sequence length="209" mass="21460">MSNEHFGFGSHGNGFNGGGNATYSFTLTSGAITAVAVTETHGSRSSTHSVDIGPTTSYTVGTDGKITETSVVGNAVETTVYVAGSTAGQYTIQSETHTYIAQGTATTRLDVEPYDRAKFTISTGGAVTAVDRVLPDGSTKSVTIGSSTTYTQLAAGYVLEVQTHGSHSNYEVYHDGNGDGVYTEIAHGSGSTVDLVGLQTQVSSINGAL</sequence>
<accession>A0A1M7J2W4</accession>
<dbReference type="Proteomes" id="UP000184339">
    <property type="component" value="Unassembled WGS sequence"/>
</dbReference>
<reference evidence="2" key="1">
    <citation type="submission" date="2016-11" db="EMBL/GenBank/DDBJ databases">
        <authorList>
            <person name="Varghese N."/>
            <person name="Submissions S."/>
        </authorList>
    </citation>
    <scope>NUCLEOTIDE SEQUENCE [LARGE SCALE GENOMIC DNA]</scope>
    <source>
        <strain evidence="2">Sac-22</strain>
    </source>
</reference>
<protein>
    <submittedName>
        <fullName evidence="1">Uncharacterized protein</fullName>
    </submittedName>
</protein>
<organism evidence="1 2">
    <name type="scientific">Duganella sacchari</name>
    <dbReference type="NCBI Taxonomy" id="551987"/>
    <lineage>
        <taxon>Bacteria</taxon>
        <taxon>Pseudomonadati</taxon>
        <taxon>Pseudomonadota</taxon>
        <taxon>Betaproteobacteria</taxon>
        <taxon>Burkholderiales</taxon>
        <taxon>Oxalobacteraceae</taxon>
        <taxon>Telluria group</taxon>
        <taxon>Duganella</taxon>
    </lineage>
</organism>
<gene>
    <name evidence="1" type="ORF">SAMN05192549_101675</name>
</gene>